<evidence type="ECO:0000313" key="2">
    <source>
        <dbReference type="EMBL" id="KAG9319797.1"/>
    </source>
</evidence>
<comment type="caution">
    <text evidence="2">The sequence shown here is derived from an EMBL/GenBank/DDBJ whole genome shotgun (WGS) entry which is preliminary data.</text>
</comment>
<feature type="region of interest" description="Disordered" evidence="1">
    <location>
        <begin position="1"/>
        <end position="28"/>
    </location>
</feature>
<accession>A0A9P7ZZZ8</accession>
<feature type="compositionally biased region" description="Low complexity" evidence="1">
    <location>
        <begin position="18"/>
        <end position="28"/>
    </location>
</feature>
<name>A0A9P7ZZZ8_MORAP</name>
<evidence type="ECO:0000256" key="1">
    <source>
        <dbReference type="SAM" id="MobiDB-lite"/>
    </source>
</evidence>
<dbReference type="EMBL" id="JAIFTL010000376">
    <property type="protein sequence ID" value="KAG9319797.1"/>
    <property type="molecule type" value="Genomic_DNA"/>
</dbReference>
<reference evidence="2" key="1">
    <citation type="submission" date="2021-07" db="EMBL/GenBank/DDBJ databases">
        <title>Draft genome of Mortierella alpina, strain LL118, isolated from an aspen leaf litter sample.</title>
        <authorList>
            <person name="Yang S."/>
            <person name="Vinatzer B.A."/>
        </authorList>
    </citation>
    <scope>NUCLEOTIDE SEQUENCE</scope>
    <source>
        <strain evidence="2">LL118</strain>
    </source>
</reference>
<gene>
    <name evidence="2" type="ORF">KVV02_005321</name>
</gene>
<protein>
    <submittedName>
        <fullName evidence="2">Uncharacterized protein</fullName>
    </submittedName>
</protein>
<sequence length="152" mass="16898">MHAPFSFGQGPLSGNHTSIGSASNSGLASGSPMEELPYKRALDFLFSEARQDAAATQLCQEIELRMAPPMEAGVVQYLFRLQAIGRLSDWPLLFGAGNTFILYLLEKMTMDDFPVDSENEKMMWDLRCKEAAEWARQRWGKVGQGGARFSSQ</sequence>
<evidence type="ECO:0000313" key="3">
    <source>
        <dbReference type="Proteomes" id="UP000717515"/>
    </source>
</evidence>
<proteinExistence type="predicted"/>
<organism evidence="2 3">
    <name type="scientific">Mortierella alpina</name>
    <name type="common">Oleaginous fungus</name>
    <name type="synonym">Mortierella renispora</name>
    <dbReference type="NCBI Taxonomy" id="64518"/>
    <lineage>
        <taxon>Eukaryota</taxon>
        <taxon>Fungi</taxon>
        <taxon>Fungi incertae sedis</taxon>
        <taxon>Mucoromycota</taxon>
        <taxon>Mortierellomycotina</taxon>
        <taxon>Mortierellomycetes</taxon>
        <taxon>Mortierellales</taxon>
        <taxon>Mortierellaceae</taxon>
        <taxon>Mortierella</taxon>
    </lineage>
</organism>
<dbReference type="Proteomes" id="UP000717515">
    <property type="component" value="Unassembled WGS sequence"/>
</dbReference>
<dbReference type="AlphaFoldDB" id="A0A9P7ZZZ8"/>